<keyword evidence="2" id="KW-1185">Reference proteome</keyword>
<proteinExistence type="predicted"/>
<protein>
    <submittedName>
        <fullName evidence="1">Uncharacterized protein</fullName>
    </submittedName>
</protein>
<dbReference type="Proteomes" id="UP001516400">
    <property type="component" value="Unassembled WGS sequence"/>
</dbReference>
<name>A0ABD2NID1_9CUCU</name>
<organism evidence="1 2">
    <name type="scientific">Cryptolaemus montrouzieri</name>
    <dbReference type="NCBI Taxonomy" id="559131"/>
    <lineage>
        <taxon>Eukaryota</taxon>
        <taxon>Metazoa</taxon>
        <taxon>Ecdysozoa</taxon>
        <taxon>Arthropoda</taxon>
        <taxon>Hexapoda</taxon>
        <taxon>Insecta</taxon>
        <taxon>Pterygota</taxon>
        <taxon>Neoptera</taxon>
        <taxon>Endopterygota</taxon>
        <taxon>Coleoptera</taxon>
        <taxon>Polyphaga</taxon>
        <taxon>Cucujiformia</taxon>
        <taxon>Coccinelloidea</taxon>
        <taxon>Coccinellidae</taxon>
        <taxon>Scymninae</taxon>
        <taxon>Scymnini</taxon>
        <taxon>Cryptolaemus</taxon>
    </lineage>
</organism>
<accession>A0ABD2NID1</accession>
<dbReference type="EMBL" id="JABFTP020000106">
    <property type="protein sequence ID" value="KAL3278508.1"/>
    <property type="molecule type" value="Genomic_DNA"/>
</dbReference>
<evidence type="ECO:0000313" key="1">
    <source>
        <dbReference type="EMBL" id="KAL3278508.1"/>
    </source>
</evidence>
<reference evidence="1 2" key="1">
    <citation type="journal article" date="2021" name="BMC Biol.">
        <title>Horizontally acquired antibacterial genes associated with adaptive radiation of ladybird beetles.</title>
        <authorList>
            <person name="Li H.S."/>
            <person name="Tang X.F."/>
            <person name="Huang Y.H."/>
            <person name="Xu Z.Y."/>
            <person name="Chen M.L."/>
            <person name="Du X.Y."/>
            <person name="Qiu B.Y."/>
            <person name="Chen P.T."/>
            <person name="Zhang W."/>
            <person name="Slipinski A."/>
            <person name="Escalona H.E."/>
            <person name="Waterhouse R.M."/>
            <person name="Zwick A."/>
            <person name="Pang H."/>
        </authorList>
    </citation>
    <scope>NUCLEOTIDE SEQUENCE [LARGE SCALE GENOMIC DNA]</scope>
    <source>
        <strain evidence="1">SYSU2018</strain>
    </source>
</reference>
<gene>
    <name evidence="1" type="ORF">HHI36_023978</name>
</gene>
<evidence type="ECO:0000313" key="2">
    <source>
        <dbReference type="Proteomes" id="UP001516400"/>
    </source>
</evidence>
<sequence length="132" mass="14516">MSPSQRYEFVRDNNWCYNCLSSSNGVRFCQVKIVCLVCSKKHHTLIHTGKPAAGEPVAATAQGKVGVKGDNAGYRHSSVVEEHNSNTTRDLVALETTLGFVVMGRVPVAKNIADHCSFFTLMDDLPNEQTFN</sequence>
<dbReference type="AlphaFoldDB" id="A0ABD2NID1"/>
<comment type="caution">
    <text evidence="1">The sequence shown here is derived from an EMBL/GenBank/DDBJ whole genome shotgun (WGS) entry which is preliminary data.</text>
</comment>